<sequence>MLRGHALFLHRAGLPPYHINFRTPEVPSITRFCHHSFHHGLVEICNVFPTSIKNWKEEFFFVSSAAFDGPMAYGATVDRVANPSPYLTPEE</sequence>
<organism evidence="1 2">
    <name type="scientific">Lactuca virosa</name>
    <dbReference type="NCBI Taxonomy" id="75947"/>
    <lineage>
        <taxon>Eukaryota</taxon>
        <taxon>Viridiplantae</taxon>
        <taxon>Streptophyta</taxon>
        <taxon>Embryophyta</taxon>
        <taxon>Tracheophyta</taxon>
        <taxon>Spermatophyta</taxon>
        <taxon>Magnoliopsida</taxon>
        <taxon>eudicotyledons</taxon>
        <taxon>Gunneridae</taxon>
        <taxon>Pentapetalae</taxon>
        <taxon>asterids</taxon>
        <taxon>campanulids</taxon>
        <taxon>Asterales</taxon>
        <taxon>Asteraceae</taxon>
        <taxon>Cichorioideae</taxon>
        <taxon>Cichorieae</taxon>
        <taxon>Lactucinae</taxon>
        <taxon>Lactuca</taxon>
    </lineage>
</organism>
<reference evidence="1 2" key="1">
    <citation type="submission" date="2022-01" db="EMBL/GenBank/DDBJ databases">
        <authorList>
            <person name="Xiong W."/>
            <person name="Schranz E."/>
        </authorList>
    </citation>
    <scope>NUCLEOTIDE SEQUENCE [LARGE SCALE GENOMIC DNA]</scope>
</reference>
<evidence type="ECO:0000313" key="1">
    <source>
        <dbReference type="EMBL" id="CAH1439087.1"/>
    </source>
</evidence>
<accession>A0AAU9NMG8</accession>
<dbReference type="Proteomes" id="UP001157418">
    <property type="component" value="Unassembled WGS sequence"/>
</dbReference>
<proteinExistence type="predicted"/>
<dbReference type="AlphaFoldDB" id="A0AAU9NMG8"/>
<name>A0AAU9NMG8_9ASTR</name>
<evidence type="ECO:0000313" key="2">
    <source>
        <dbReference type="Proteomes" id="UP001157418"/>
    </source>
</evidence>
<protein>
    <submittedName>
        <fullName evidence="1">Uncharacterized protein</fullName>
    </submittedName>
</protein>
<dbReference type="EMBL" id="CAKMRJ010004445">
    <property type="protein sequence ID" value="CAH1439087.1"/>
    <property type="molecule type" value="Genomic_DNA"/>
</dbReference>
<comment type="caution">
    <text evidence="1">The sequence shown here is derived from an EMBL/GenBank/DDBJ whole genome shotgun (WGS) entry which is preliminary data.</text>
</comment>
<keyword evidence="2" id="KW-1185">Reference proteome</keyword>
<gene>
    <name evidence="1" type="ORF">LVIROSA_LOCUS25311</name>
</gene>